<proteinExistence type="predicted"/>
<keyword evidence="4" id="KW-0677">Repeat</keyword>
<dbReference type="Gene3D" id="3.30.40.10">
    <property type="entry name" value="Zinc/RING finger domain, C3HC4 (zinc finger)"/>
    <property type="match status" value="1"/>
</dbReference>
<sequence length="114" mass="13143">MQKKISDSSEKLALQSKIQEANTRFLNYKATVQLFFAELEKVYTCPIKYDKIVDPVITPSGVTYERVMIERSIKVNRVDPVSKDRLTIAKIKPNLAIKCLIHVVNEYRKKLETA</sequence>
<keyword evidence="5" id="KW-0833">Ubl conjugation pathway</keyword>
<dbReference type="GO" id="GO:0043161">
    <property type="term" value="P:proteasome-mediated ubiquitin-dependent protein catabolic process"/>
    <property type="evidence" value="ECO:0007669"/>
    <property type="project" value="TreeGrafter"/>
</dbReference>
<evidence type="ECO:0000256" key="2">
    <source>
        <dbReference type="ARBA" id="ARBA00012483"/>
    </source>
</evidence>
<dbReference type="GO" id="GO:0051087">
    <property type="term" value="F:protein-folding chaperone binding"/>
    <property type="evidence" value="ECO:0007669"/>
    <property type="project" value="TreeGrafter"/>
</dbReference>
<dbReference type="GO" id="GO:0071218">
    <property type="term" value="P:cellular response to misfolded protein"/>
    <property type="evidence" value="ECO:0007669"/>
    <property type="project" value="TreeGrafter"/>
</dbReference>
<dbReference type="AlphaFoldDB" id="A0A7S3J6A7"/>
<dbReference type="PANTHER" id="PTHR46803">
    <property type="entry name" value="E3 UBIQUITIN-PROTEIN LIGASE CHIP"/>
    <property type="match status" value="1"/>
</dbReference>
<dbReference type="InterPro" id="IPR003613">
    <property type="entry name" value="Ubox_domain"/>
</dbReference>
<dbReference type="GO" id="GO:0061630">
    <property type="term" value="F:ubiquitin protein ligase activity"/>
    <property type="evidence" value="ECO:0007669"/>
    <property type="project" value="UniProtKB-EC"/>
</dbReference>
<dbReference type="GO" id="GO:0005737">
    <property type="term" value="C:cytoplasm"/>
    <property type="evidence" value="ECO:0007669"/>
    <property type="project" value="TreeGrafter"/>
</dbReference>
<name>A0A7S3J6A7_9SPIT</name>
<dbReference type="GO" id="GO:0000209">
    <property type="term" value="P:protein polyubiquitination"/>
    <property type="evidence" value="ECO:0007669"/>
    <property type="project" value="TreeGrafter"/>
</dbReference>
<feature type="domain" description="U-box" evidence="6">
    <location>
        <begin position="42"/>
        <end position="104"/>
    </location>
</feature>
<dbReference type="PANTHER" id="PTHR46803:SF2">
    <property type="entry name" value="E3 UBIQUITIN-PROTEIN LIGASE CHIP"/>
    <property type="match status" value="1"/>
</dbReference>
<organism evidence="7">
    <name type="scientific">Euplotes harpa</name>
    <dbReference type="NCBI Taxonomy" id="151035"/>
    <lineage>
        <taxon>Eukaryota</taxon>
        <taxon>Sar</taxon>
        <taxon>Alveolata</taxon>
        <taxon>Ciliophora</taxon>
        <taxon>Intramacronucleata</taxon>
        <taxon>Spirotrichea</taxon>
        <taxon>Hypotrichia</taxon>
        <taxon>Euplotida</taxon>
        <taxon>Euplotidae</taxon>
        <taxon>Euplotes</taxon>
    </lineage>
</organism>
<dbReference type="EMBL" id="HBII01010292">
    <property type="protein sequence ID" value="CAE0345530.1"/>
    <property type="molecule type" value="Transcribed_RNA"/>
</dbReference>
<evidence type="ECO:0000256" key="3">
    <source>
        <dbReference type="ARBA" id="ARBA00022679"/>
    </source>
</evidence>
<comment type="catalytic activity">
    <reaction evidence="1">
        <text>S-ubiquitinyl-[E2 ubiquitin-conjugating enzyme]-L-cysteine + [acceptor protein]-L-lysine = [E2 ubiquitin-conjugating enzyme]-L-cysteine + N(6)-ubiquitinyl-[acceptor protein]-L-lysine.</text>
        <dbReference type="EC" id="2.3.2.27"/>
    </reaction>
</comment>
<gene>
    <name evidence="7" type="ORF">EHAR0213_LOCUS4421</name>
    <name evidence="8" type="ORF">EHAR0213_LOCUS4440</name>
</gene>
<dbReference type="EMBL" id="HBII01010270">
    <property type="protein sequence ID" value="CAE0345511.1"/>
    <property type="molecule type" value="Transcribed_RNA"/>
</dbReference>
<evidence type="ECO:0000259" key="6">
    <source>
        <dbReference type="SMART" id="SM00504"/>
    </source>
</evidence>
<dbReference type="SMART" id="SM00504">
    <property type="entry name" value="Ubox"/>
    <property type="match status" value="1"/>
</dbReference>
<evidence type="ECO:0000256" key="5">
    <source>
        <dbReference type="ARBA" id="ARBA00022786"/>
    </source>
</evidence>
<evidence type="ECO:0000313" key="7">
    <source>
        <dbReference type="EMBL" id="CAE0345511.1"/>
    </source>
</evidence>
<keyword evidence="3" id="KW-0808">Transferase</keyword>
<dbReference type="EC" id="2.3.2.27" evidence="2"/>
<accession>A0A7S3J6A7</accession>
<evidence type="ECO:0000313" key="8">
    <source>
        <dbReference type="EMBL" id="CAE0345530.1"/>
    </source>
</evidence>
<evidence type="ECO:0000256" key="1">
    <source>
        <dbReference type="ARBA" id="ARBA00000900"/>
    </source>
</evidence>
<evidence type="ECO:0000256" key="4">
    <source>
        <dbReference type="ARBA" id="ARBA00022737"/>
    </source>
</evidence>
<dbReference type="GO" id="GO:0045862">
    <property type="term" value="P:positive regulation of proteolysis"/>
    <property type="evidence" value="ECO:0007669"/>
    <property type="project" value="TreeGrafter"/>
</dbReference>
<protein>
    <recommendedName>
        <fullName evidence="2">RING-type E3 ubiquitin transferase</fullName>
        <ecNumber evidence="2">2.3.2.27</ecNumber>
    </recommendedName>
</protein>
<reference evidence="7" key="1">
    <citation type="submission" date="2021-01" db="EMBL/GenBank/DDBJ databases">
        <authorList>
            <person name="Corre E."/>
            <person name="Pelletier E."/>
            <person name="Niang G."/>
            <person name="Scheremetjew M."/>
            <person name="Finn R."/>
            <person name="Kale V."/>
            <person name="Holt S."/>
            <person name="Cochrane G."/>
            <person name="Meng A."/>
            <person name="Brown T."/>
            <person name="Cohen L."/>
        </authorList>
    </citation>
    <scope>NUCLEOTIDE SEQUENCE</scope>
    <source>
        <strain evidence="7">FSP1.4</strain>
    </source>
</reference>
<dbReference type="Pfam" id="PF04564">
    <property type="entry name" value="U-box"/>
    <property type="match status" value="1"/>
</dbReference>
<dbReference type="GO" id="GO:0006515">
    <property type="term" value="P:protein quality control for misfolded or incompletely synthesized proteins"/>
    <property type="evidence" value="ECO:0007669"/>
    <property type="project" value="TreeGrafter"/>
</dbReference>
<dbReference type="SUPFAM" id="SSF57850">
    <property type="entry name" value="RING/U-box"/>
    <property type="match status" value="1"/>
</dbReference>
<dbReference type="InterPro" id="IPR013083">
    <property type="entry name" value="Znf_RING/FYVE/PHD"/>
</dbReference>